<evidence type="ECO:0000256" key="6">
    <source>
        <dbReference type="ARBA" id="ARBA00023136"/>
    </source>
</evidence>
<evidence type="ECO:0000256" key="3">
    <source>
        <dbReference type="ARBA" id="ARBA00022475"/>
    </source>
</evidence>
<dbReference type="OrthoDB" id="69646at2759"/>
<dbReference type="EMBL" id="JADFTS010000006">
    <property type="protein sequence ID" value="KAF9601810.1"/>
    <property type="molecule type" value="Genomic_DNA"/>
</dbReference>
<feature type="transmembrane region" description="Helical" evidence="7">
    <location>
        <begin position="334"/>
        <end position="352"/>
    </location>
</feature>
<protein>
    <submittedName>
        <fullName evidence="8">Uncharacterized protein</fullName>
    </submittedName>
</protein>
<evidence type="ECO:0000256" key="7">
    <source>
        <dbReference type="SAM" id="Phobius"/>
    </source>
</evidence>
<keyword evidence="3" id="KW-1003">Cell membrane</keyword>
<reference evidence="8 9" key="1">
    <citation type="submission" date="2020-10" db="EMBL/GenBank/DDBJ databases">
        <title>The Coptis chinensis genome and diversification of protoberbering-type alkaloids.</title>
        <authorList>
            <person name="Wang B."/>
            <person name="Shu S."/>
            <person name="Song C."/>
            <person name="Liu Y."/>
        </authorList>
    </citation>
    <scope>NUCLEOTIDE SEQUENCE [LARGE SCALE GENOMIC DNA]</scope>
    <source>
        <strain evidence="8">HL-2020</strain>
        <tissue evidence="8">Leaf</tissue>
    </source>
</reference>
<comment type="caution">
    <text evidence="8">The sequence shown here is derived from an EMBL/GenBank/DDBJ whole genome shotgun (WGS) entry which is preliminary data.</text>
</comment>
<evidence type="ECO:0000256" key="2">
    <source>
        <dbReference type="ARBA" id="ARBA00005542"/>
    </source>
</evidence>
<evidence type="ECO:0000256" key="1">
    <source>
        <dbReference type="ARBA" id="ARBA00004651"/>
    </source>
</evidence>
<feature type="transmembrane region" description="Helical" evidence="7">
    <location>
        <begin position="552"/>
        <end position="570"/>
    </location>
</feature>
<dbReference type="InterPro" id="IPR021910">
    <property type="entry name" value="NGX6/PGAP6/MYMK"/>
</dbReference>
<proteinExistence type="inferred from homology"/>
<dbReference type="GO" id="GO:0005886">
    <property type="term" value="C:plasma membrane"/>
    <property type="evidence" value="ECO:0007669"/>
    <property type="project" value="UniProtKB-SubCell"/>
</dbReference>
<feature type="transmembrane region" description="Helical" evidence="7">
    <location>
        <begin position="483"/>
        <end position="499"/>
    </location>
</feature>
<feature type="transmembrane region" description="Helical" evidence="7">
    <location>
        <begin position="436"/>
        <end position="453"/>
    </location>
</feature>
<feature type="transmembrane region" description="Helical" evidence="7">
    <location>
        <begin position="373"/>
        <end position="394"/>
    </location>
</feature>
<keyword evidence="6 7" id="KW-0472">Membrane</keyword>
<dbReference type="PANTHER" id="PTHR14319">
    <property type="entry name" value="FIVE-SPAN TRANSMEMBRANE PROTEIN M83"/>
    <property type="match status" value="1"/>
</dbReference>
<organism evidence="8 9">
    <name type="scientific">Coptis chinensis</name>
    <dbReference type="NCBI Taxonomy" id="261450"/>
    <lineage>
        <taxon>Eukaryota</taxon>
        <taxon>Viridiplantae</taxon>
        <taxon>Streptophyta</taxon>
        <taxon>Embryophyta</taxon>
        <taxon>Tracheophyta</taxon>
        <taxon>Spermatophyta</taxon>
        <taxon>Magnoliopsida</taxon>
        <taxon>Ranunculales</taxon>
        <taxon>Ranunculaceae</taxon>
        <taxon>Coptidoideae</taxon>
        <taxon>Coptis</taxon>
    </lineage>
</organism>
<evidence type="ECO:0000256" key="5">
    <source>
        <dbReference type="ARBA" id="ARBA00022989"/>
    </source>
</evidence>
<evidence type="ECO:0000256" key="4">
    <source>
        <dbReference type="ARBA" id="ARBA00022692"/>
    </source>
</evidence>
<dbReference type="AlphaFoldDB" id="A0A835LNR9"/>
<dbReference type="PANTHER" id="PTHR14319:SF3">
    <property type="entry name" value="TRANSMEMBRANE PROTEIN-LIKE PROTEIN"/>
    <property type="match status" value="1"/>
</dbReference>
<feature type="transmembrane region" description="Helical" evidence="7">
    <location>
        <begin position="460"/>
        <end position="477"/>
    </location>
</feature>
<sequence length="596" mass="65845">MLLSIANTGGDEDVLEVDAKPLVLSPLTSDSFADILARRLLQQCYPLQENIMLMLTNEQRRYILQISSGVWFIGLFNGIGYTETQSKMIIGGSDLSVRVDINVEGCPGSPNSRMWGQYCKQTVLPISCAKPAVYMNNQTAEKVTTCRNSLEPSSMGCRAPGGYSLDVTAIVEKLKIIAVDVRLKKRFSVYLAENFSGILYARYGAMPSSSLYDYSVHIRKIPLVIQSPKIGTWYFSLLPGNQTKGQGVLGDKDIFADLCYSLVWQKIECPVGKTGPHCAWESYMLKPAVGESSSESYDPSIGQKLLLEPFLSNSSLGDKLGFAWTYFLIDLPHVIAPVAQIMEALIAALKFYHKYRMVNFTKLMCLRVPARTILKSIALIASNGAAILPAFWTFKQKAFTQSVLFTFSGISSGLYHSCDSGTGCAVSLSALQFLDFWLSFMAVVSTFVYLTPIVEVWKEAILITAAIITAFLAKIGPTRPSNIVFVIAFGTLVFVIGLLKSSSTTTSDSFSTRLKNVLKTLRNGFCWGYILLGFAVLFLAGLSWELEAAETYWIWHSVWHVTIYTSSFFFQYSKITPVNVSSQGGQHVVLQDSSPT</sequence>
<feature type="transmembrane region" description="Helical" evidence="7">
    <location>
        <begin position="520"/>
        <end position="540"/>
    </location>
</feature>
<evidence type="ECO:0000313" key="9">
    <source>
        <dbReference type="Proteomes" id="UP000631114"/>
    </source>
</evidence>
<keyword evidence="9" id="KW-1185">Reference proteome</keyword>
<gene>
    <name evidence="8" type="ORF">IFM89_023341</name>
</gene>
<keyword evidence="4 7" id="KW-0812">Transmembrane</keyword>
<accession>A0A835LNR9</accession>
<comment type="subcellular location">
    <subcellularLocation>
        <location evidence="1">Cell membrane</location>
        <topology evidence="1">Multi-pass membrane protein</topology>
    </subcellularLocation>
</comment>
<keyword evidence="5 7" id="KW-1133">Transmembrane helix</keyword>
<name>A0A835LNR9_9MAGN</name>
<dbReference type="Pfam" id="PF12036">
    <property type="entry name" value="DUF3522"/>
    <property type="match status" value="1"/>
</dbReference>
<comment type="similarity">
    <text evidence="2">Belongs to the TMEM8 family.</text>
</comment>
<dbReference type="Proteomes" id="UP000631114">
    <property type="component" value="Unassembled WGS sequence"/>
</dbReference>
<evidence type="ECO:0000313" key="8">
    <source>
        <dbReference type="EMBL" id="KAF9601810.1"/>
    </source>
</evidence>